<name>A0A1Q9GJ54_9GAMM</name>
<reference evidence="4 5" key="1">
    <citation type="submission" date="2016-09" db="EMBL/GenBank/DDBJ databases">
        <title>Photobacterium proteolyticum sp. nov. a protease producing bacterium isolated from ocean sediments of Laizhou Bay.</title>
        <authorList>
            <person name="Li Y."/>
        </authorList>
    </citation>
    <scope>NUCLEOTIDE SEQUENCE [LARGE SCALE GENOMIC DNA]</scope>
    <source>
        <strain evidence="4 5">13-12</strain>
    </source>
</reference>
<evidence type="ECO:0000256" key="1">
    <source>
        <dbReference type="ARBA" id="ARBA00043967"/>
    </source>
</evidence>
<feature type="domain" description="SUF system FeS cluster assembly SufBD N-terminal" evidence="3">
    <location>
        <begin position="12"/>
        <end position="173"/>
    </location>
</feature>
<dbReference type="PANTHER" id="PTHR43575:SF1">
    <property type="entry name" value="PROTEIN ABCI7, CHLOROPLASTIC"/>
    <property type="match status" value="1"/>
</dbReference>
<keyword evidence="5" id="KW-1185">Reference proteome</keyword>
<comment type="caution">
    <text evidence="4">The sequence shown here is derived from an EMBL/GenBank/DDBJ whole genome shotgun (WGS) entry which is preliminary data.</text>
</comment>
<protein>
    <submittedName>
        <fullName evidence="4">Fe-S cluster assembly protein SufD</fullName>
    </submittedName>
</protein>
<accession>A0A1Q9GJ54</accession>
<proteinExistence type="inferred from homology"/>
<dbReference type="STRING" id="1903952.BIT28_13805"/>
<dbReference type="RefSeq" id="WP_075765533.1">
    <property type="nucleotide sequence ID" value="NZ_MJIL01000083.1"/>
</dbReference>
<dbReference type="Pfam" id="PF19295">
    <property type="entry name" value="SufBD_N"/>
    <property type="match status" value="1"/>
</dbReference>
<dbReference type="InterPro" id="IPR011542">
    <property type="entry name" value="SUF_FeS_clus_asmbl_SufD"/>
</dbReference>
<dbReference type="Proteomes" id="UP000186905">
    <property type="component" value="Unassembled WGS sequence"/>
</dbReference>
<feature type="domain" description="SUF system FeS cluster assembly SufBD core" evidence="2">
    <location>
        <begin position="184"/>
        <end position="422"/>
    </location>
</feature>
<dbReference type="GO" id="GO:0016226">
    <property type="term" value="P:iron-sulfur cluster assembly"/>
    <property type="evidence" value="ECO:0007669"/>
    <property type="project" value="InterPro"/>
</dbReference>
<dbReference type="InterPro" id="IPR000825">
    <property type="entry name" value="SUF_FeS_clus_asmbl_SufBD_core"/>
</dbReference>
<dbReference type="InterPro" id="IPR055346">
    <property type="entry name" value="Fe-S_cluster_assembly_SufBD"/>
</dbReference>
<dbReference type="EMBL" id="MJIL01000083">
    <property type="protein sequence ID" value="OLQ74486.1"/>
    <property type="molecule type" value="Genomic_DNA"/>
</dbReference>
<evidence type="ECO:0000313" key="5">
    <source>
        <dbReference type="Proteomes" id="UP000186905"/>
    </source>
</evidence>
<evidence type="ECO:0000259" key="3">
    <source>
        <dbReference type="Pfam" id="PF19295"/>
    </source>
</evidence>
<gene>
    <name evidence="4" type="ORF">BIT28_13805</name>
</gene>
<dbReference type="NCBIfam" id="TIGR01981">
    <property type="entry name" value="sufD"/>
    <property type="match status" value="1"/>
</dbReference>
<dbReference type="SUPFAM" id="SSF101960">
    <property type="entry name" value="Stabilizer of iron transporter SufD"/>
    <property type="match status" value="1"/>
</dbReference>
<dbReference type="OrthoDB" id="9768262at2"/>
<dbReference type="PANTHER" id="PTHR43575">
    <property type="entry name" value="PROTEIN ABCI7, CHLOROPLASTIC"/>
    <property type="match status" value="1"/>
</dbReference>
<evidence type="ECO:0000313" key="4">
    <source>
        <dbReference type="EMBL" id="OLQ74486.1"/>
    </source>
</evidence>
<dbReference type="InterPro" id="IPR045595">
    <property type="entry name" value="SufBD_N"/>
</dbReference>
<dbReference type="InterPro" id="IPR037284">
    <property type="entry name" value="SUF_FeS_clus_asmbl_SufBD_sf"/>
</dbReference>
<evidence type="ECO:0000259" key="2">
    <source>
        <dbReference type="Pfam" id="PF01458"/>
    </source>
</evidence>
<dbReference type="AlphaFoldDB" id="A0A1Q9GJ54"/>
<sequence>MNTSERFCHAYSQYRNRFFEQPENIQHLSWLKQLQDNAFESFSTQGLPGPRDENWKYTQLSQIEQLDLQPSDQNSVSSHGIRPENIPLCSGSHRLVFMDGKFTPELSNHADLPDGLILCSIAQGLNRHPHLLSAALGAVAEYNKHPFAALNTMFLADGALLQVMQGCKVQMPIHCLFYTTEADRPVMYSPRLLLLAEDNAEVTVIEHYQGNSRSLLHEQHQNSGLNLTNALTEVTLGRDTTLHHYKLQCESGNTCHIAGIHVEQQQSSQFYSHNISLGACLARNDLCIKLADTGAECHLYGAYCIGDRQHVDFHTQIDHLRPNCQSSELYKGVIQDRAHAVFNGMVVVHPDAQYSDAQLINKNLLLSAKAEVDTKPELQIYADDVKCSHGATVGQLDPAAMFYLQSRGISHEAAQTLLITAFINDILQPVEPAPIRQLLLPSIQAQLNRLIHKIQNREEQGS</sequence>
<dbReference type="Pfam" id="PF01458">
    <property type="entry name" value="SUFBD_core"/>
    <property type="match status" value="1"/>
</dbReference>
<comment type="similarity">
    <text evidence="1">Belongs to the iron-sulfur cluster assembly SufBD family.</text>
</comment>
<organism evidence="4 5">
    <name type="scientific">Photobacterium proteolyticum</name>
    <dbReference type="NCBI Taxonomy" id="1903952"/>
    <lineage>
        <taxon>Bacteria</taxon>
        <taxon>Pseudomonadati</taxon>
        <taxon>Pseudomonadota</taxon>
        <taxon>Gammaproteobacteria</taxon>
        <taxon>Vibrionales</taxon>
        <taxon>Vibrionaceae</taxon>
        <taxon>Photobacterium</taxon>
    </lineage>
</organism>